<proteinExistence type="predicted"/>
<dbReference type="AlphaFoldDB" id="A0AAE1AAX2"/>
<keyword evidence="2" id="KW-1185">Reference proteome</keyword>
<reference evidence="1" key="1">
    <citation type="journal article" date="2023" name="G3 (Bethesda)">
        <title>A reference genome for the long-term kleptoplast-retaining sea slug Elysia crispata morphotype clarki.</title>
        <authorList>
            <person name="Eastman K.E."/>
            <person name="Pendleton A.L."/>
            <person name="Shaikh M.A."/>
            <person name="Suttiyut T."/>
            <person name="Ogas R."/>
            <person name="Tomko P."/>
            <person name="Gavelis G."/>
            <person name="Widhalm J.R."/>
            <person name="Wisecaver J.H."/>
        </authorList>
    </citation>
    <scope>NUCLEOTIDE SEQUENCE</scope>
    <source>
        <strain evidence="1">ECLA1</strain>
    </source>
</reference>
<accession>A0AAE1AAX2</accession>
<protein>
    <submittedName>
        <fullName evidence="1">Uncharacterized protein</fullName>
    </submittedName>
</protein>
<evidence type="ECO:0000313" key="1">
    <source>
        <dbReference type="EMBL" id="KAK3784550.1"/>
    </source>
</evidence>
<sequence length="109" mass="12124">MLQKCYRGRNCVGGNATPTMVNRRTLAVGEVNVEDFSCGAAENFSADVNGRMYLRVDILEYLPFLTNVTSGLHCGRPPREMPVISTLSALIQAFKRTLPDTNLMRCRPD</sequence>
<evidence type="ECO:0000313" key="2">
    <source>
        <dbReference type="Proteomes" id="UP001283361"/>
    </source>
</evidence>
<dbReference type="Proteomes" id="UP001283361">
    <property type="component" value="Unassembled WGS sequence"/>
</dbReference>
<comment type="caution">
    <text evidence="1">The sequence shown here is derived from an EMBL/GenBank/DDBJ whole genome shotgun (WGS) entry which is preliminary data.</text>
</comment>
<organism evidence="1 2">
    <name type="scientific">Elysia crispata</name>
    <name type="common">lettuce slug</name>
    <dbReference type="NCBI Taxonomy" id="231223"/>
    <lineage>
        <taxon>Eukaryota</taxon>
        <taxon>Metazoa</taxon>
        <taxon>Spiralia</taxon>
        <taxon>Lophotrochozoa</taxon>
        <taxon>Mollusca</taxon>
        <taxon>Gastropoda</taxon>
        <taxon>Heterobranchia</taxon>
        <taxon>Euthyneura</taxon>
        <taxon>Panpulmonata</taxon>
        <taxon>Sacoglossa</taxon>
        <taxon>Placobranchoidea</taxon>
        <taxon>Plakobranchidae</taxon>
        <taxon>Elysia</taxon>
    </lineage>
</organism>
<name>A0AAE1AAX2_9GAST</name>
<dbReference type="EMBL" id="JAWDGP010002228">
    <property type="protein sequence ID" value="KAK3784550.1"/>
    <property type="molecule type" value="Genomic_DNA"/>
</dbReference>
<gene>
    <name evidence="1" type="ORF">RRG08_030825</name>
</gene>